<protein>
    <recommendedName>
        <fullName evidence="9">TRAP transporter small permease protein</fullName>
    </recommendedName>
</protein>
<evidence type="ECO:0000256" key="9">
    <source>
        <dbReference type="RuleBase" id="RU369079"/>
    </source>
</evidence>
<dbReference type="GO" id="GO:0022857">
    <property type="term" value="F:transmembrane transporter activity"/>
    <property type="evidence" value="ECO:0007669"/>
    <property type="project" value="UniProtKB-UniRule"/>
</dbReference>
<dbReference type="eggNOG" id="COG3090">
    <property type="taxonomic scope" value="Bacteria"/>
</dbReference>
<dbReference type="EMBL" id="JOJP01000001">
    <property type="protein sequence ID" value="KEI73411.1"/>
    <property type="molecule type" value="Genomic_DNA"/>
</dbReference>
<dbReference type="RefSeq" id="WP_020582480.1">
    <property type="nucleotide sequence ID" value="NZ_JOJP01000001.1"/>
</dbReference>
<dbReference type="PANTHER" id="PTHR35011">
    <property type="entry name" value="2,3-DIKETO-L-GULONATE TRAP TRANSPORTER SMALL PERMEASE PROTEIN YIAM"/>
    <property type="match status" value="1"/>
</dbReference>
<evidence type="ECO:0000256" key="1">
    <source>
        <dbReference type="ARBA" id="ARBA00004429"/>
    </source>
</evidence>
<dbReference type="Pfam" id="PF04290">
    <property type="entry name" value="DctQ"/>
    <property type="match status" value="1"/>
</dbReference>
<evidence type="ECO:0000256" key="8">
    <source>
        <dbReference type="ARBA" id="ARBA00038436"/>
    </source>
</evidence>
<name>A0A081KGY5_9GAMM</name>
<dbReference type="Proteomes" id="UP000027997">
    <property type="component" value="Unassembled WGS sequence"/>
</dbReference>
<proteinExistence type="inferred from homology"/>
<comment type="caution">
    <text evidence="11">The sequence shown here is derived from an EMBL/GenBank/DDBJ whole genome shotgun (WGS) entry which is preliminary data.</text>
</comment>
<gene>
    <name evidence="11" type="ORF">GV64_24185</name>
</gene>
<reference evidence="11 12" key="1">
    <citation type="submission" date="2014-06" db="EMBL/GenBank/DDBJ databases">
        <title>Whole Genome Sequences of Three Symbiotic Endozoicomonas Bacteria.</title>
        <authorList>
            <person name="Neave M.J."/>
            <person name="Apprill A."/>
            <person name="Voolstra C.R."/>
        </authorList>
    </citation>
    <scope>NUCLEOTIDE SEQUENCE [LARGE SCALE GENOMIC DNA]</scope>
    <source>
        <strain evidence="11 12">DSM 22380</strain>
    </source>
</reference>
<dbReference type="AlphaFoldDB" id="A0A081KGY5"/>
<sequence>MRAVDKILFKVLGAGAVISFTALILIVLLQVLARFVLPISPSWTEEASRFLFIYCVAFGAPLALLRNEYVSVDILVKKFSEKTSAILDKSIYILLVIFFAVICYHGITFAELGTIQTSPAMQITMILPYGSIAFSAVFLTWFSLSQFLSRKQK</sequence>
<dbReference type="GO" id="GO:0005886">
    <property type="term" value="C:plasma membrane"/>
    <property type="evidence" value="ECO:0007669"/>
    <property type="project" value="UniProtKB-SubCell"/>
</dbReference>
<keyword evidence="7 9" id="KW-0472">Membrane</keyword>
<evidence type="ECO:0000256" key="5">
    <source>
        <dbReference type="ARBA" id="ARBA00022692"/>
    </source>
</evidence>
<feature type="transmembrane region" description="Helical" evidence="9">
    <location>
        <begin position="122"/>
        <end position="144"/>
    </location>
</feature>
<dbReference type="STRING" id="305900.GV64_24185"/>
<keyword evidence="4 9" id="KW-0997">Cell inner membrane</keyword>
<accession>A0A081KGY5</accession>
<feature type="transmembrane region" description="Helical" evidence="9">
    <location>
        <begin position="91"/>
        <end position="110"/>
    </location>
</feature>
<evidence type="ECO:0000256" key="3">
    <source>
        <dbReference type="ARBA" id="ARBA00022475"/>
    </source>
</evidence>
<feature type="transmembrane region" description="Helical" evidence="9">
    <location>
        <begin position="7"/>
        <end position="31"/>
    </location>
</feature>
<organism evidence="11 12">
    <name type="scientific">Endozoicomonas elysicola</name>
    <dbReference type="NCBI Taxonomy" id="305900"/>
    <lineage>
        <taxon>Bacteria</taxon>
        <taxon>Pseudomonadati</taxon>
        <taxon>Pseudomonadota</taxon>
        <taxon>Gammaproteobacteria</taxon>
        <taxon>Oceanospirillales</taxon>
        <taxon>Endozoicomonadaceae</taxon>
        <taxon>Endozoicomonas</taxon>
    </lineage>
</organism>
<feature type="domain" description="Tripartite ATP-independent periplasmic transporters DctQ component" evidence="10">
    <location>
        <begin position="23"/>
        <end position="149"/>
    </location>
</feature>
<keyword evidence="3" id="KW-1003">Cell membrane</keyword>
<dbReference type="InterPro" id="IPR055348">
    <property type="entry name" value="DctQ"/>
</dbReference>
<dbReference type="GO" id="GO:0015740">
    <property type="term" value="P:C4-dicarboxylate transport"/>
    <property type="evidence" value="ECO:0007669"/>
    <property type="project" value="TreeGrafter"/>
</dbReference>
<comment type="similarity">
    <text evidence="8 9">Belongs to the TRAP transporter small permease family.</text>
</comment>
<keyword evidence="5 9" id="KW-0812">Transmembrane</keyword>
<evidence type="ECO:0000256" key="4">
    <source>
        <dbReference type="ARBA" id="ARBA00022519"/>
    </source>
</evidence>
<evidence type="ECO:0000256" key="6">
    <source>
        <dbReference type="ARBA" id="ARBA00022989"/>
    </source>
</evidence>
<dbReference type="InterPro" id="IPR007387">
    <property type="entry name" value="TRAP_DctQ"/>
</dbReference>
<comment type="subunit">
    <text evidence="9">The complex comprises the extracytoplasmic solute receptor protein and the two transmembrane proteins.</text>
</comment>
<keyword evidence="6 9" id="KW-1133">Transmembrane helix</keyword>
<keyword evidence="2 9" id="KW-0813">Transport</keyword>
<evidence type="ECO:0000313" key="12">
    <source>
        <dbReference type="Proteomes" id="UP000027997"/>
    </source>
</evidence>
<evidence type="ECO:0000256" key="2">
    <source>
        <dbReference type="ARBA" id="ARBA00022448"/>
    </source>
</evidence>
<keyword evidence="12" id="KW-1185">Reference proteome</keyword>
<evidence type="ECO:0000256" key="7">
    <source>
        <dbReference type="ARBA" id="ARBA00023136"/>
    </source>
</evidence>
<evidence type="ECO:0000259" key="10">
    <source>
        <dbReference type="Pfam" id="PF04290"/>
    </source>
</evidence>
<comment type="subcellular location">
    <subcellularLocation>
        <location evidence="1 9">Cell inner membrane</location>
        <topology evidence="1 9">Multi-pass membrane protein</topology>
    </subcellularLocation>
</comment>
<evidence type="ECO:0000313" key="11">
    <source>
        <dbReference type="EMBL" id="KEI73411.1"/>
    </source>
</evidence>
<comment type="function">
    <text evidence="9">Part of the tripartite ATP-independent periplasmic (TRAP) transport system.</text>
</comment>
<feature type="transmembrane region" description="Helical" evidence="9">
    <location>
        <begin position="51"/>
        <end position="70"/>
    </location>
</feature>
<dbReference type="PANTHER" id="PTHR35011:SF11">
    <property type="entry name" value="TRAP TRANSPORTER SMALL PERMEASE PROTEIN"/>
    <property type="match status" value="1"/>
</dbReference>